<dbReference type="RefSeq" id="WP_218096532.1">
    <property type="nucleotide sequence ID" value="NZ_CAJVCE010000001.1"/>
</dbReference>
<accession>A0ABM8VA19</accession>
<comment type="caution">
    <text evidence="2">The sequence shown here is derived from an EMBL/GenBank/DDBJ whole genome shotgun (WGS) entry which is preliminary data.</text>
</comment>
<reference evidence="2 3" key="1">
    <citation type="submission" date="2021-06" db="EMBL/GenBank/DDBJ databases">
        <authorList>
            <person name="Criscuolo A."/>
        </authorList>
    </citation>
    <scope>NUCLEOTIDE SEQUENCE [LARGE SCALE GENOMIC DNA]</scope>
    <source>
        <strain evidence="3">CIP 111802</strain>
    </source>
</reference>
<dbReference type="Proteomes" id="UP000730618">
    <property type="component" value="Unassembled WGS sequence"/>
</dbReference>
<sequence length="405" mass="44941">MHEFKSNLEMLEARGNIQMTEANEGISITCPRDDGFVAVPGKYAIPVKIDLVAKTDSTNIRLKYGKGVAILNWECNDNELRVHDPVNEKYNNGVVGKGKIPVNEFVHIRWILDHDYMLLLVDGEVRLFRENEPYMKLKAEGIPFPELEVGVASAMGSVVTIKALNVTQWNHADHSSEPLALIIPNKVYVKENESITLESHIFPDTAENKNVTWVSDNKHLAITEQGGGKITIKGVEKGLVQLKGITETGNVSAVCQVMILDPAITYVIDKREPKQKIVVLNSNISGSEFNDCFASDLVLKDISLPNIKIVYADLKNCFFNDMNMRNGLISDANLKGLEINGANISDLKIRNASAKEAPVTFENIKIQNSKIIDSDLSNVDISNCKIEGLRINGILIEELMKSVQK</sequence>
<organism evidence="2 3">
    <name type="scientific">Paenibacillus allorhizosphaerae</name>
    <dbReference type="NCBI Taxonomy" id="2849866"/>
    <lineage>
        <taxon>Bacteria</taxon>
        <taxon>Bacillati</taxon>
        <taxon>Bacillota</taxon>
        <taxon>Bacilli</taxon>
        <taxon>Bacillales</taxon>
        <taxon>Paenibacillaceae</taxon>
        <taxon>Paenibacillus</taxon>
    </lineage>
</organism>
<evidence type="ECO:0000313" key="3">
    <source>
        <dbReference type="Proteomes" id="UP000730618"/>
    </source>
</evidence>
<keyword evidence="3" id="KW-1185">Reference proteome</keyword>
<protein>
    <recommendedName>
        <fullName evidence="1">BIG2 domain-containing protein</fullName>
    </recommendedName>
</protein>
<dbReference type="Pfam" id="PF02368">
    <property type="entry name" value="Big_2"/>
    <property type="match status" value="1"/>
</dbReference>
<proteinExistence type="predicted"/>
<dbReference type="EMBL" id="CAJVCE010000001">
    <property type="protein sequence ID" value="CAG7615120.1"/>
    <property type="molecule type" value="Genomic_DNA"/>
</dbReference>
<evidence type="ECO:0000259" key="1">
    <source>
        <dbReference type="SMART" id="SM00635"/>
    </source>
</evidence>
<dbReference type="SMART" id="SM00635">
    <property type="entry name" value="BID_2"/>
    <property type="match status" value="1"/>
</dbReference>
<evidence type="ECO:0000313" key="2">
    <source>
        <dbReference type="EMBL" id="CAG7615120.1"/>
    </source>
</evidence>
<dbReference type="InterPro" id="IPR003343">
    <property type="entry name" value="Big_2"/>
</dbReference>
<gene>
    <name evidence="2" type="ORF">PAECIP111802_00140</name>
</gene>
<feature type="domain" description="BIG2" evidence="1">
    <location>
        <begin position="175"/>
        <end position="256"/>
    </location>
</feature>
<name>A0ABM8VA19_9BACL</name>